<feature type="coiled-coil region" evidence="1">
    <location>
        <begin position="420"/>
        <end position="464"/>
    </location>
</feature>
<feature type="coiled-coil region" evidence="1">
    <location>
        <begin position="256"/>
        <end position="372"/>
    </location>
</feature>
<evidence type="ECO:0000313" key="4">
    <source>
        <dbReference type="Proteomes" id="UP001165060"/>
    </source>
</evidence>
<sequence length="658" mass="72567">HPSNRNRFRSTLGSSRARPNTASATLPLPHTHTSTLLTKHSAATPAPAPQPSAGEISARTQAAAFKSERNSLISDLSGLWEQITFLEGQLTKAHSANNAKSSQHRSVLDDVRERMVAQEEELEALKKQHREDATQLLSLTRQLTFSHAEERRLRHLASSKNLAASKTKTTFAKMSAEKLTQLNLAKTRSDARGDDLAASIVDLKRHHTKREGELVSQVEDLTSEIGLLKAEIAVKKHAHESASERCEENLSKNSVMVAEMNEMKETERVMKRAKEHDDAEIERLRHKIAQDADAKERELKEWKARCIKAEAENAAVSRNNVAREKELDRLRDRLSTAINDAEGEVSVSRAEAEALKERCIALDEQNEALVDRYREAETILRKEGLRFDGTMKRLVAEMREKSSLSNSFLEERHLLNKQWEKREKEIVAALKREARRVELKEEECTRLKGDLDELEAKMREAEGGSSSGRGWQAVRARFGGTGGGGGVFTPSSTGPQLPSVLEKRMDTLLRENAGLKKENERLMNGMLDARLEGSPAMGVSPMASGGVLSRRYREAAAASAAATPGAATPAPANEEEEGDADASHDSGSTTAEASNLYQEFKSGGTVKMASEVRNMVSESGKLLRKIEEYETLKKAANTPGGNSVATADFKSPYLFSND</sequence>
<feature type="compositionally biased region" description="Polar residues" evidence="2">
    <location>
        <begin position="9"/>
        <end position="24"/>
    </location>
</feature>
<comment type="caution">
    <text evidence="3">The sequence shown here is derived from an EMBL/GenBank/DDBJ whole genome shotgun (WGS) entry which is preliminary data.</text>
</comment>
<proteinExistence type="predicted"/>
<feature type="region of interest" description="Disordered" evidence="2">
    <location>
        <begin position="635"/>
        <end position="658"/>
    </location>
</feature>
<feature type="non-terminal residue" evidence="3">
    <location>
        <position position="1"/>
    </location>
</feature>
<evidence type="ECO:0000256" key="1">
    <source>
        <dbReference type="SAM" id="Coils"/>
    </source>
</evidence>
<feature type="compositionally biased region" description="Low complexity" evidence="2">
    <location>
        <begin position="25"/>
        <end position="45"/>
    </location>
</feature>
<feature type="compositionally biased region" description="Low complexity" evidence="2">
    <location>
        <begin position="559"/>
        <end position="572"/>
    </location>
</feature>
<keyword evidence="1" id="KW-0175">Coiled coil</keyword>
<feature type="region of interest" description="Disordered" evidence="2">
    <location>
        <begin position="1"/>
        <end position="58"/>
    </location>
</feature>
<gene>
    <name evidence="3" type="ORF">TeGR_g9097</name>
</gene>
<evidence type="ECO:0000313" key="3">
    <source>
        <dbReference type="EMBL" id="GMI34923.1"/>
    </source>
</evidence>
<feature type="coiled-coil region" evidence="1">
    <location>
        <begin position="108"/>
        <end position="135"/>
    </location>
</feature>
<evidence type="ECO:0008006" key="5">
    <source>
        <dbReference type="Google" id="ProtNLM"/>
    </source>
</evidence>
<keyword evidence="4" id="KW-1185">Reference proteome</keyword>
<name>A0ABQ6MXW8_9STRA</name>
<dbReference type="Proteomes" id="UP001165060">
    <property type="component" value="Unassembled WGS sequence"/>
</dbReference>
<organism evidence="3 4">
    <name type="scientific">Tetraparma gracilis</name>
    <dbReference type="NCBI Taxonomy" id="2962635"/>
    <lineage>
        <taxon>Eukaryota</taxon>
        <taxon>Sar</taxon>
        <taxon>Stramenopiles</taxon>
        <taxon>Ochrophyta</taxon>
        <taxon>Bolidophyceae</taxon>
        <taxon>Parmales</taxon>
        <taxon>Triparmaceae</taxon>
        <taxon>Tetraparma</taxon>
    </lineage>
</organism>
<accession>A0ABQ6MXW8</accession>
<reference evidence="3 4" key="1">
    <citation type="journal article" date="2023" name="Commun. Biol.">
        <title>Genome analysis of Parmales, the sister group of diatoms, reveals the evolutionary specialization of diatoms from phago-mixotrophs to photoautotrophs.</title>
        <authorList>
            <person name="Ban H."/>
            <person name="Sato S."/>
            <person name="Yoshikawa S."/>
            <person name="Yamada K."/>
            <person name="Nakamura Y."/>
            <person name="Ichinomiya M."/>
            <person name="Sato N."/>
            <person name="Blanc-Mathieu R."/>
            <person name="Endo H."/>
            <person name="Kuwata A."/>
            <person name="Ogata H."/>
        </authorList>
    </citation>
    <scope>NUCLEOTIDE SEQUENCE [LARGE SCALE GENOMIC DNA]</scope>
</reference>
<evidence type="ECO:0000256" key="2">
    <source>
        <dbReference type="SAM" id="MobiDB-lite"/>
    </source>
</evidence>
<feature type="region of interest" description="Disordered" evidence="2">
    <location>
        <begin position="559"/>
        <end position="591"/>
    </location>
</feature>
<protein>
    <recommendedName>
        <fullName evidence="5">RING-type E3 ubiquitin transferase</fullName>
    </recommendedName>
</protein>
<dbReference type="EMBL" id="BRYB01003340">
    <property type="protein sequence ID" value="GMI34923.1"/>
    <property type="molecule type" value="Genomic_DNA"/>
</dbReference>